<dbReference type="AlphaFoldDB" id="A0A1Y1X3S1"/>
<keyword evidence="2" id="KW-1185">Reference proteome</keyword>
<comment type="caution">
    <text evidence="1">The sequence shown here is derived from an EMBL/GenBank/DDBJ whole genome shotgun (WGS) entry which is preliminary data.</text>
</comment>
<dbReference type="EMBL" id="MCFG01000149">
    <property type="protein sequence ID" value="ORX80305.1"/>
    <property type="molecule type" value="Genomic_DNA"/>
</dbReference>
<organism evidence="1 2">
    <name type="scientific">Anaeromyces robustus</name>
    <dbReference type="NCBI Taxonomy" id="1754192"/>
    <lineage>
        <taxon>Eukaryota</taxon>
        <taxon>Fungi</taxon>
        <taxon>Fungi incertae sedis</taxon>
        <taxon>Chytridiomycota</taxon>
        <taxon>Chytridiomycota incertae sedis</taxon>
        <taxon>Neocallimastigomycetes</taxon>
        <taxon>Neocallimastigales</taxon>
        <taxon>Neocallimastigaceae</taxon>
        <taxon>Anaeromyces</taxon>
    </lineage>
</organism>
<evidence type="ECO:0000313" key="1">
    <source>
        <dbReference type="EMBL" id="ORX80305.1"/>
    </source>
</evidence>
<sequence>MYINILQQLRFLAPNRTDYGASHDYYEYVYVCNEGTIRTFKDKTSIESSSMYCGNAYDDTCKKKKKKNNNECSSKKNVMMAIVLCKPKVLMTKGTVSNAISLPIVLSKDEEKRITDSECLSNKCI</sequence>
<gene>
    <name evidence="1" type="ORF">BCR32DRAFT_280637</name>
</gene>
<accession>A0A1Y1X3S1</accession>
<name>A0A1Y1X3S1_9FUNG</name>
<proteinExistence type="predicted"/>
<reference evidence="1 2" key="1">
    <citation type="submission" date="2016-08" db="EMBL/GenBank/DDBJ databases">
        <title>A Parts List for Fungal Cellulosomes Revealed by Comparative Genomics.</title>
        <authorList>
            <consortium name="DOE Joint Genome Institute"/>
            <person name="Haitjema C.H."/>
            <person name="Gilmore S.P."/>
            <person name="Henske J.K."/>
            <person name="Solomon K.V."/>
            <person name="De Groot R."/>
            <person name="Kuo A."/>
            <person name="Mondo S.J."/>
            <person name="Salamov A.A."/>
            <person name="Labutti K."/>
            <person name="Zhao Z."/>
            <person name="Chiniquy J."/>
            <person name="Barry K."/>
            <person name="Brewer H.M."/>
            <person name="Purvine S.O."/>
            <person name="Wright A.T."/>
            <person name="Boxma B."/>
            <person name="Van Alen T."/>
            <person name="Hackstein J.H."/>
            <person name="Baker S.E."/>
            <person name="Grigoriev I.V."/>
            <person name="O'Malley M.A."/>
        </authorList>
    </citation>
    <scope>NUCLEOTIDE SEQUENCE [LARGE SCALE GENOMIC DNA]</scope>
    <source>
        <strain evidence="1 2">S4</strain>
    </source>
</reference>
<dbReference type="Proteomes" id="UP000193944">
    <property type="component" value="Unassembled WGS sequence"/>
</dbReference>
<protein>
    <submittedName>
        <fullName evidence="1">Uncharacterized protein</fullName>
    </submittedName>
</protein>
<reference evidence="1 2" key="2">
    <citation type="submission" date="2016-08" db="EMBL/GenBank/DDBJ databases">
        <title>Pervasive Adenine N6-methylation of Active Genes in Fungi.</title>
        <authorList>
            <consortium name="DOE Joint Genome Institute"/>
            <person name="Mondo S.J."/>
            <person name="Dannebaum R.O."/>
            <person name="Kuo R.C."/>
            <person name="Labutti K."/>
            <person name="Haridas S."/>
            <person name="Kuo A."/>
            <person name="Salamov A."/>
            <person name="Ahrendt S.R."/>
            <person name="Lipzen A."/>
            <person name="Sullivan W."/>
            <person name="Andreopoulos W.B."/>
            <person name="Clum A."/>
            <person name="Lindquist E."/>
            <person name="Daum C."/>
            <person name="Ramamoorthy G.K."/>
            <person name="Gryganskyi A."/>
            <person name="Culley D."/>
            <person name="Magnuson J.K."/>
            <person name="James T.Y."/>
            <person name="O'Malley M.A."/>
            <person name="Stajich J.E."/>
            <person name="Spatafora J.W."/>
            <person name="Visel A."/>
            <person name="Grigoriev I.V."/>
        </authorList>
    </citation>
    <scope>NUCLEOTIDE SEQUENCE [LARGE SCALE GENOMIC DNA]</scope>
    <source>
        <strain evidence="1 2">S4</strain>
    </source>
</reference>
<evidence type="ECO:0000313" key="2">
    <source>
        <dbReference type="Proteomes" id="UP000193944"/>
    </source>
</evidence>